<sequence>MARNRVSAEIAVRMDEIPRWHGAWTSCLPVLYWPPSENASNCRYCVFLTFRVVRALFIGARARVRFGLMAGNVGGAPAWRLPFAQAPHLQDTPSETATRT</sequence>
<dbReference type="Proteomes" id="UP000001812">
    <property type="component" value="Chromosome I"/>
</dbReference>
<dbReference type="HOGENOM" id="CLU_2536174_0_0_4"/>
<proteinExistence type="predicted"/>
<name>A0A0E1W831_BURPE</name>
<dbReference type="RefSeq" id="WP_004526389.1">
    <property type="nucleotide sequence ID" value="NZ_CM000832.1"/>
</dbReference>
<gene>
    <name evidence="1" type="ORF">BURPS1710A_1452</name>
</gene>
<accession>A0A0E1W831</accession>
<evidence type="ECO:0000313" key="1">
    <source>
        <dbReference type="EMBL" id="EET09395.1"/>
    </source>
</evidence>
<protein>
    <submittedName>
        <fullName evidence="1">Uncharacterized protein</fullName>
    </submittedName>
</protein>
<dbReference type="AlphaFoldDB" id="A0A0E1W831"/>
<organism evidence="1">
    <name type="scientific">Burkholderia pseudomallei 1710a</name>
    <dbReference type="NCBI Taxonomy" id="320371"/>
    <lineage>
        <taxon>Bacteria</taxon>
        <taxon>Pseudomonadati</taxon>
        <taxon>Pseudomonadota</taxon>
        <taxon>Betaproteobacteria</taxon>
        <taxon>Burkholderiales</taxon>
        <taxon>Burkholderiaceae</taxon>
        <taxon>Burkholderia</taxon>
        <taxon>pseudomallei group</taxon>
    </lineage>
</organism>
<reference evidence="1" key="1">
    <citation type="submission" date="2009-05" db="EMBL/GenBank/DDBJ databases">
        <authorList>
            <person name="Harkins D.M."/>
            <person name="DeShazer D."/>
            <person name="Woods D.E."/>
            <person name="Brinkac L.M."/>
            <person name="Brown K.A."/>
            <person name="Hung G.C."/>
            <person name="Tuanyok A."/>
            <person name="Zhang B."/>
            <person name="Nierman W.C."/>
        </authorList>
    </citation>
    <scope>NUCLEOTIDE SEQUENCE [LARGE SCALE GENOMIC DNA]</scope>
    <source>
        <strain evidence="1">1710a</strain>
    </source>
</reference>
<dbReference type="EMBL" id="CM000832">
    <property type="protein sequence ID" value="EET09395.1"/>
    <property type="molecule type" value="Genomic_DNA"/>
</dbReference>